<evidence type="ECO:0000256" key="4">
    <source>
        <dbReference type="ARBA" id="ARBA00022763"/>
    </source>
</evidence>
<feature type="binding site" evidence="10">
    <location>
        <position position="142"/>
    </location>
    <ligand>
        <name>substrate</name>
    </ligand>
</feature>
<evidence type="ECO:0000256" key="2">
    <source>
        <dbReference type="ARBA" id="ARBA00010205"/>
    </source>
</evidence>
<evidence type="ECO:0000256" key="1">
    <source>
        <dbReference type="ARBA" id="ARBA00004123"/>
    </source>
</evidence>
<dbReference type="InParanoid" id="A7RP14"/>
<dbReference type="PANTHER" id="PTHR12415:SF0">
    <property type="entry name" value="TYROSYL-DNA PHOSPHODIESTERASE 1"/>
    <property type="match status" value="1"/>
</dbReference>
<dbReference type="GO" id="GO:0006281">
    <property type="term" value="P:DNA repair"/>
    <property type="evidence" value="ECO:0007669"/>
    <property type="project" value="UniProtKB-KW"/>
</dbReference>
<dbReference type="InterPro" id="IPR010347">
    <property type="entry name" value="Tdp1"/>
</dbReference>
<dbReference type="OMA" id="LSTWGHM"/>
<dbReference type="Proteomes" id="UP000001593">
    <property type="component" value="Unassembled WGS sequence"/>
</dbReference>
<keyword evidence="6" id="KW-0269">Exonuclease</keyword>
<organism evidence="12 13">
    <name type="scientific">Nematostella vectensis</name>
    <name type="common">Starlet sea anemone</name>
    <dbReference type="NCBI Taxonomy" id="45351"/>
    <lineage>
        <taxon>Eukaryota</taxon>
        <taxon>Metazoa</taxon>
        <taxon>Cnidaria</taxon>
        <taxon>Anthozoa</taxon>
        <taxon>Hexacorallia</taxon>
        <taxon>Actiniaria</taxon>
        <taxon>Edwardsiidae</taxon>
        <taxon>Nematostella</taxon>
    </lineage>
</organism>
<dbReference type="GO" id="GO:0004527">
    <property type="term" value="F:exonuclease activity"/>
    <property type="evidence" value="ECO:0007669"/>
    <property type="project" value="UniProtKB-KW"/>
</dbReference>
<dbReference type="GO" id="GO:0008081">
    <property type="term" value="F:phosphoric diester hydrolase activity"/>
    <property type="evidence" value="ECO:0007669"/>
    <property type="project" value="InterPro"/>
</dbReference>
<evidence type="ECO:0000256" key="9">
    <source>
        <dbReference type="PIRSR" id="PIRSR610347-1"/>
    </source>
</evidence>
<keyword evidence="4" id="KW-0227">DNA damage</keyword>
<feature type="site" description="Interaction with DNA" evidence="11">
    <location>
        <position position="165"/>
    </location>
</feature>
<dbReference type="PhylomeDB" id="A7RP14"/>
<evidence type="ECO:0000256" key="5">
    <source>
        <dbReference type="ARBA" id="ARBA00022801"/>
    </source>
</evidence>
<reference evidence="12 13" key="1">
    <citation type="journal article" date="2007" name="Science">
        <title>Sea anemone genome reveals ancestral eumetazoan gene repertoire and genomic organization.</title>
        <authorList>
            <person name="Putnam N.H."/>
            <person name="Srivastava M."/>
            <person name="Hellsten U."/>
            <person name="Dirks B."/>
            <person name="Chapman J."/>
            <person name="Salamov A."/>
            <person name="Terry A."/>
            <person name="Shapiro H."/>
            <person name="Lindquist E."/>
            <person name="Kapitonov V.V."/>
            <person name="Jurka J."/>
            <person name="Genikhovich G."/>
            <person name="Grigoriev I.V."/>
            <person name="Lucas S.M."/>
            <person name="Steele R.E."/>
            <person name="Finnerty J.R."/>
            <person name="Technau U."/>
            <person name="Martindale M.Q."/>
            <person name="Rokhsar D.S."/>
        </authorList>
    </citation>
    <scope>NUCLEOTIDE SEQUENCE [LARGE SCALE GENOMIC DNA]</scope>
    <source>
        <strain evidence="13">CH2 X CH6</strain>
    </source>
</reference>
<evidence type="ECO:0000256" key="8">
    <source>
        <dbReference type="ARBA" id="ARBA00023242"/>
    </source>
</evidence>
<evidence type="ECO:0000256" key="7">
    <source>
        <dbReference type="ARBA" id="ARBA00023204"/>
    </source>
</evidence>
<evidence type="ECO:0000256" key="6">
    <source>
        <dbReference type="ARBA" id="ARBA00022839"/>
    </source>
</evidence>
<proteinExistence type="inferred from homology"/>
<keyword evidence="8" id="KW-0539">Nucleus</keyword>
<keyword evidence="5" id="KW-0378">Hydrolase</keyword>
<dbReference type="PANTHER" id="PTHR12415">
    <property type="entry name" value="TYROSYL-DNA PHOSPHODIESTERASE 1"/>
    <property type="match status" value="1"/>
</dbReference>
<evidence type="ECO:0000256" key="10">
    <source>
        <dbReference type="PIRSR" id="PIRSR610347-2"/>
    </source>
</evidence>
<gene>
    <name evidence="12" type="ORF">NEMVEDRAFT_v1g88621</name>
</gene>
<protein>
    <recommendedName>
        <fullName evidence="14">Tyrosyl-DNA phosphodiesterase 1</fullName>
    </recommendedName>
</protein>
<comment type="subcellular location">
    <subcellularLocation>
        <location evidence="1">Nucleus</location>
    </subcellularLocation>
</comment>
<evidence type="ECO:0000313" key="13">
    <source>
        <dbReference type="Proteomes" id="UP000001593"/>
    </source>
</evidence>
<evidence type="ECO:0000256" key="11">
    <source>
        <dbReference type="PIRSR" id="PIRSR610347-3"/>
    </source>
</evidence>
<dbReference type="Pfam" id="PF06087">
    <property type="entry name" value="Tyr-DNA_phospho"/>
    <property type="match status" value="1"/>
</dbReference>
<comment type="similarity">
    <text evidence="2">Belongs to the tyrosyl-DNA phosphodiesterase family.</text>
</comment>
<evidence type="ECO:0000313" key="12">
    <source>
        <dbReference type="EMBL" id="EDO46775.1"/>
    </source>
</evidence>
<accession>A7RP14</accession>
<dbReference type="HOGENOM" id="CLU_010413_0_0_1"/>
<evidence type="ECO:0008006" key="14">
    <source>
        <dbReference type="Google" id="ProtNLM"/>
    </source>
</evidence>
<keyword evidence="3" id="KW-0540">Nuclease</keyword>
<dbReference type="Gene3D" id="3.30.870.10">
    <property type="entry name" value="Endonuclease Chain A"/>
    <property type="match status" value="1"/>
</dbReference>
<feature type="non-terminal residue" evidence="12">
    <location>
        <position position="1"/>
    </location>
</feature>
<keyword evidence="13" id="KW-1185">Reference proteome</keyword>
<dbReference type="CDD" id="cd09195">
    <property type="entry name" value="PLDc_mTdp1_2"/>
    <property type="match status" value="1"/>
</dbReference>
<dbReference type="GO" id="GO:0005634">
    <property type="term" value="C:nucleus"/>
    <property type="evidence" value="ECO:0007669"/>
    <property type="project" value="UniProtKB-SubCell"/>
</dbReference>
<feature type="active site" description="Proton donor/acceptor" evidence="9">
    <location>
        <position position="140"/>
    </location>
</feature>
<sequence>VRLIASVPGRHAGLNKNKWGHLKLRKILQEHGPPSSDVTTNWPVIGQFSSIGSLGPDKNKWLCGEWLQSLAATCGRTFGSNAPLKLVFPTVDNVRTTLWFISAGGSIPYSHKTAEKQPYLPSFFCSWNATSRGRSRASPHIKTYMRTSPDHSRLAWFMVTSSNLSKAAWGVLEKGGSQLMIRSYEIGVLFLPADQVTDREAIDQCRDILGGNRLSDEPCTHVHVPFDLPPSPYSDDEKPWMWDVRYLDKPDTNGNIWSPS</sequence>
<dbReference type="EMBL" id="DS469524">
    <property type="protein sequence ID" value="EDO46775.1"/>
    <property type="molecule type" value="Genomic_DNA"/>
</dbReference>
<dbReference type="AlphaFoldDB" id="A7RP14"/>
<dbReference type="STRING" id="45351.A7RP14"/>
<dbReference type="SUPFAM" id="SSF56024">
    <property type="entry name" value="Phospholipase D/nuclease"/>
    <property type="match status" value="1"/>
</dbReference>
<dbReference type="eggNOG" id="KOG2031">
    <property type="taxonomic scope" value="Eukaryota"/>
</dbReference>
<name>A7RP14_NEMVE</name>
<evidence type="ECO:0000256" key="3">
    <source>
        <dbReference type="ARBA" id="ARBA00022722"/>
    </source>
</evidence>
<keyword evidence="7" id="KW-0234">DNA repair</keyword>